<name>A0AAW2F3U0_9HYME</name>
<protein>
    <submittedName>
        <fullName evidence="1">Uncharacterized protein</fullName>
    </submittedName>
</protein>
<dbReference type="Proteomes" id="UP001430953">
    <property type="component" value="Unassembled WGS sequence"/>
</dbReference>
<accession>A0AAW2F3U0</accession>
<dbReference type="AlphaFoldDB" id="A0AAW2F3U0"/>
<proteinExistence type="predicted"/>
<comment type="caution">
    <text evidence="1">The sequence shown here is derived from an EMBL/GenBank/DDBJ whole genome shotgun (WGS) entry which is preliminary data.</text>
</comment>
<sequence>MRFRVWSLTYDSGSTRVTRVSWRKRASFVIIVVSLSVGSHGAISLDFSPPRIAFRNGIEKKRRKKKNRN</sequence>
<evidence type="ECO:0000313" key="2">
    <source>
        <dbReference type="Proteomes" id="UP001430953"/>
    </source>
</evidence>
<organism evidence="1 2">
    <name type="scientific">Cardiocondyla obscurior</name>
    <dbReference type="NCBI Taxonomy" id="286306"/>
    <lineage>
        <taxon>Eukaryota</taxon>
        <taxon>Metazoa</taxon>
        <taxon>Ecdysozoa</taxon>
        <taxon>Arthropoda</taxon>
        <taxon>Hexapoda</taxon>
        <taxon>Insecta</taxon>
        <taxon>Pterygota</taxon>
        <taxon>Neoptera</taxon>
        <taxon>Endopterygota</taxon>
        <taxon>Hymenoptera</taxon>
        <taxon>Apocrita</taxon>
        <taxon>Aculeata</taxon>
        <taxon>Formicoidea</taxon>
        <taxon>Formicidae</taxon>
        <taxon>Myrmicinae</taxon>
        <taxon>Cardiocondyla</taxon>
    </lineage>
</organism>
<reference evidence="1 2" key="1">
    <citation type="submission" date="2023-03" db="EMBL/GenBank/DDBJ databases">
        <title>High recombination rates correlate with genetic variation in Cardiocondyla obscurior ants.</title>
        <authorList>
            <person name="Errbii M."/>
        </authorList>
    </citation>
    <scope>NUCLEOTIDE SEQUENCE [LARGE SCALE GENOMIC DNA]</scope>
    <source>
        <strain evidence="1">Alpha-2009</strain>
        <tissue evidence="1">Whole body</tissue>
    </source>
</reference>
<gene>
    <name evidence="1" type="ORF">PUN28_014185</name>
</gene>
<evidence type="ECO:0000313" key="1">
    <source>
        <dbReference type="EMBL" id="KAL0108900.1"/>
    </source>
</evidence>
<keyword evidence="2" id="KW-1185">Reference proteome</keyword>
<dbReference type="EMBL" id="JADYXP020000015">
    <property type="protein sequence ID" value="KAL0108900.1"/>
    <property type="molecule type" value="Genomic_DNA"/>
</dbReference>